<keyword evidence="1" id="KW-0812">Transmembrane</keyword>
<accession>A5DRU4</accession>
<protein>
    <submittedName>
        <fullName evidence="2">Uncharacterized protein</fullName>
    </submittedName>
</protein>
<dbReference type="HOGENOM" id="CLU_1503696_0_0_1"/>
<dbReference type="EMBL" id="CH981524">
    <property type="protein sequence ID" value="EDK41902.1"/>
    <property type="molecule type" value="Genomic_DNA"/>
</dbReference>
<dbReference type="AlphaFoldDB" id="A5DRU4"/>
<reference evidence="2 3" key="1">
    <citation type="journal article" date="2009" name="Nature">
        <title>Evolution of pathogenicity and sexual reproduction in eight Candida genomes.</title>
        <authorList>
            <person name="Butler G."/>
            <person name="Rasmussen M.D."/>
            <person name="Lin M.F."/>
            <person name="Santos M.A."/>
            <person name="Sakthikumar S."/>
            <person name="Munro C.A."/>
            <person name="Rheinbay E."/>
            <person name="Grabherr M."/>
            <person name="Forche A."/>
            <person name="Reedy J.L."/>
            <person name="Agrafioti I."/>
            <person name="Arnaud M.B."/>
            <person name="Bates S."/>
            <person name="Brown A.J."/>
            <person name="Brunke S."/>
            <person name="Costanzo M.C."/>
            <person name="Fitzpatrick D.A."/>
            <person name="de Groot P.W."/>
            <person name="Harris D."/>
            <person name="Hoyer L.L."/>
            <person name="Hube B."/>
            <person name="Klis F.M."/>
            <person name="Kodira C."/>
            <person name="Lennard N."/>
            <person name="Logue M.E."/>
            <person name="Martin R."/>
            <person name="Neiman A.M."/>
            <person name="Nikolaou E."/>
            <person name="Quail M.A."/>
            <person name="Quinn J."/>
            <person name="Santos M.C."/>
            <person name="Schmitzberger F.F."/>
            <person name="Sherlock G."/>
            <person name="Shah P."/>
            <person name="Silverstein K.A."/>
            <person name="Skrzypek M.S."/>
            <person name="Soll D."/>
            <person name="Staggs R."/>
            <person name="Stansfield I."/>
            <person name="Stumpf M.P."/>
            <person name="Sudbery P.E."/>
            <person name="Srikantha T."/>
            <person name="Zeng Q."/>
            <person name="Berman J."/>
            <person name="Berriman M."/>
            <person name="Heitman J."/>
            <person name="Gow N.A."/>
            <person name="Lorenz M.C."/>
            <person name="Birren B.W."/>
            <person name="Kellis M."/>
            <person name="Cuomo C.A."/>
        </authorList>
    </citation>
    <scope>NUCLEOTIDE SEQUENCE [LARGE SCALE GENOMIC DNA]</scope>
    <source>
        <strain evidence="3">ATCC 11503 / BCRC 21390 / CBS 2605 / JCM 1781 / NBRC 1676 / NRRL YB-4239</strain>
    </source>
</reference>
<evidence type="ECO:0000313" key="3">
    <source>
        <dbReference type="Proteomes" id="UP000001996"/>
    </source>
</evidence>
<dbReference type="Proteomes" id="UP000001996">
    <property type="component" value="Unassembled WGS sequence"/>
</dbReference>
<dbReference type="InParanoid" id="A5DRU4"/>
<feature type="transmembrane region" description="Helical" evidence="1">
    <location>
        <begin position="89"/>
        <end position="112"/>
    </location>
</feature>
<name>A5DRU4_LODEL</name>
<keyword evidence="1" id="KW-0472">Membrane</keyword>
<feature type="transmembrane region" description="Helical" evidence="1">
    <location>
        <begin position="48"/>
        <end position="68"/>
    </location>
</feature>
<sequence length="179" mass="20383">MSLLTFPISISLLLSDILPHLRHNAGIKCVCLVFGLDKMSQTLTNICHRIIVVVAAVVAVAVAARVVTQKLPIIFQLANFVSSSADLNLFLFFCFNFFYFFLFFLFLTNFIFRLLAFLSGTINGSEKDPLCSIQNFTSILFQKKKKKKKKEKKKLRVCTSYNNLFRKGNQEQLEVEVAI</sequence>
<organism evidence="2 3">
    <name type="scientific">Lodderomyces elongisporus (strain ATCC 11503 / CBS 2605 / JCM 1781 / NBRC 1676 / NRRL YB-4239)</name>
    <name type="common">Yeast</name>
    <name type="synonym">Saccharomyces elongisporus</name>
    <dbReference type="NCBI Taxonomy" id="379508"/>
    <lineage>
        <taxon>Eukaryota</taxon>
        <taxon>Fungi</taxon>
        <taxon>Dikarya</taxon>
        <taxon>Ascomycota</taxon>
        <taxon>Saccharomycotina</taxon>
        <taxon>Pichiomycetes</taxon>
        <taxon>Debaryomycetaceae</taxon>
        <taxon>Candida/Lodderomyces clade</taxon>
        <taxon>Lodderomyces</taxon>
    </lineage>
</organism>
<proteinExistence type="predicted"/>
<gene>
    <name evidence="2" type="ORF">LELG_00080</name>
</gene>
<keyword evidence="1" id="KW-1133">Transmembrane helix</keyword>
<keyword evidence="3" id="KW-1185">Reference proteome</keyword>
<evidence type="ECO:0000256" key="1">
    <source>
        <dbReference type="SAM" id="Phobius"/>
    </source>
</evidence>
<evidence type="ECO:0000313" key="2">
    <source>
        <dbReference type="EMBL" id="EDK41902.1"/>
    </source>
</evidence>